<protein>
    <submittedName>
        <fullName evidence="2">Uncharacterized protein</fullName>
    </submittedName>
</protein>
<evidence type="ECO:0000313" key="1">
    <source>
        <dbReference type="EMBL" id="CAB4148593.1"/>
    </source>
</evidence>
<reference evidence="2" key="1">
    <citation type="submission" date="2020-04" db="EMBL/GenBank/DDBJ databases">
        <authorList>
            <person name="Chiriac C."/>
            <person name="Salcher M."/>
            <person name="Ghai R."/>
            <person name="Kavagutti S V."/>
        </authorList>
    </citation>
    <scope>NUCLEOTIDE SEQUENCE</scope>
</reference>
<organism evidence="2">
    <name type="scientific">uncultured Caudovirales phage</name>
    <dbReference type="NCBI Taxonomy" id="2100421"/>
    <lineage>
        <taxon>Viruses</taxon>
        <taxon>Duplodnaviria</taxon>
        <taxon>Heunggongvirae</taxon>
        <taxon>Uroviricota</taxon>
        <taxon>Caudoviricetes</taxon>
        <taxon>Peduoviridae</taxon>
        <taxon>Maltschvirus</taxon>
        <taxon>Maltschvirus maltsch</taxon>
    </lineage>
</organism>
<name>A0A6J5N8U6_9CAUD</name>
<dbReference type="EMBL" id="LR796602">
    <property type="protein sequence ID" value="CAB4153553.1"/>
    <property type="molecule type" value="Genomic_DNA"/>
</dbReference>
<evidence type="ECO:0000313" key="3">
    <source>
        <dbReference type="EMBL" id="CAB4188283.1"/>
    </source>
</evidence>
<evidence type="ECO:0000313" key="2">
    <source>
        <dbReference type="EMBL" id="CAB4153553.1"/>
    </source>
</evidence>
<sequence>MAYSNEFILKLEELAFIYITECCSHKKEQLSNKGEVMLVMDRHIPTIDYFLRIWIPLIKKEKSIVRSTYYEWLQSDDQIKSNTIKKIDELFKSLAADIVANEGKGIFYAKNRLGMHDRQQLETRSVDKFDFE</sequence>
<dbReference type="EMBL" id="LR796500">
    <property type="protein sequence ID" value="CAB4148593.1"/>
    <property type="molecule type" value="Genomic_DNA"/>
</dbReference>
<proteinExistence type="predicted"/>
<accession>A0A6J5N8U6</accession>
<dbReference type="EMBL" id="LR797124">
    <property type="protein sequence ID" value="CAB4188283.1"/>
    <property type="molecule type" value="Genomic_DNA"/>
</dbReference>
<gene>
    <name evidence="3" type="ORF">UFOVP1178_8</name>
    <name evidence="1" type="ORF">UFOVP522_14</name>
    <name evidence="2" type="ORF">UFOVP624_7</name>
</gene>